<reference evidence="2" key="1">
    <citation type="submission" date="2022-05" db="EMBL/GenBank/DDBJ databases">
        <title>The Musa troglodytarum L. genome provides insights into the mechanism of non-climacteric behaviour and enrichment of carotenoids.</title>
        <authorList>
            <person name="Wang J."/>
        </authorList>
    </citation>
    <scope>NUCLEOTIDE SEQUENCE</scope>
    <source>
        <tissue evidence="2">Leaf</tissue>
    </source>
</reference>
<organism evidence="2 3">
    <name type="scientific">Musa troglodytarum</name>
    <name type="common">fe'i banana</name>
    <dbReference type="NCBI Taxonomy" id="320322"/>
    <lineage>
        <taxon>Eukaryota</taxon>
        <taxon>Viridiplantae</taxon>
        <taxon>Streptophyta</taxon>
        <taxon>Embryophyta</taxon>
        <taxon>Tracheophyta</taxon>
        <taxon>Spermatophyta</taxon>
        <taxon>Magnoliopsida</taxon>
        <taxon>Liliopsida</taxon>
        <taxon>Zingiberales</taxon>
        <taxon>Musaceae</taxon>
        <taxon>Musa</taxon>
    </lineage>
</organism>
<protein>
    <submittedName>
        <fullName evidence="2">Uncharacterized protein</fullName>
    </submittedName>
</protein>
<dbReference type="Proteomes" id="UP001055439">
    <property type="component" value="Chromosome 10"/>
</dbReference>
<dbReference type="AlphaFoldDB" id="A0A9E7JHK1"/>
<evidence type="ECO:0000313" key="2">
    <source>
        <dbReference type="EMBL" id="URD81390.1"/>
    </source>
</evidence>
<keyword evidence="3" id="KW-1185">Reference proteome</keyword>
<dbReference type="EMBL" id="CP097503">
    <property type="protein sequence ID" value="URD81390.1"/>
    <property type="molecule type" value="Genomic_DNA"/>
</dbReference>
<feature type="region of interest" description="Disordered" evidence="1">
    <location>
        <begin position="333"/>
        <end position="362"/>
    </location>
</feature>
<gene>
    <name evidence="2" type="ORF">MUK42_02533</name>
</gene>
<name>A0A9E7JHK1_9LILI</name>
<evidence type="ECO:0000313" key="3">
    <source>
        <dbReference type="Proteomes" id="UP001055439"/>
    </source>
</evidence>
<evidence type="ECO:0000256" key="1">
    <source>
        <dbReference type="SAM" id="MobiDB-lite"/>
    </source>
</evidence>
<proteinExistence type="predicted"/>
<sequence>MKLFALVTSHTYNALISDFYRVSKEVCVGRGATAAAEIVLPEVSQKRLGRIQAREIGRLQEHLRQRIQRLRRHVHGSVAARFQAPHDRRRQLPVSKEEPLQRRLHGLQRLQQIYLPEVVALAPPPAVEQPHRGVLHPRPPVRVRLHPQDPRHRPLQVLAGARHLEQRRRAEAERLRAGGGLDAQLALQPEEVVRVHQKVEVLHLRQQLPHALEQPAVAPGLHPVLGVHPLLDPSQELAGGEEPRLEDLMDRAERLVFVVLGVLRSGRAPLQGVEVGWADDEIVLERGLPCEVGLAQPQSEPAPLHLALDLEQDLGGHVLRLLPRRQPRQQALLARAAHHAGGAGGLPPPASSCPVTEGPRTS</sequence>
<accession>A0A9E7JHK1</accession>